<dbReference type="InterPro" id="IPR023393">
    <property type="entry name" value="START-like_dom_sf"/>
</dbReference>
<dbReference type="RefSeq" id="WP_285669810.1">
    <property type="nucleotide sequence ID" value="NZ_BSYI01000002.1"/>
</dbReference>
<dbReference type="PANTHER" id="PTHR39332:SF7">
    <property type="entry name" value="SRPBCC FAMILY PROTEIN"/>
    <property type="match status" value="1"/>
</dbReference>
<organism evidence="1 2">
    <name type="scientific">Paralimibaculum aggregatum</name>
    <dbReference type="NCBI Taxonomy" id="3036245"/>
    <lineage>
        <taxon>Bacteria</taxon>
        <taxon>Pseudomonadati</taxon>
        <taxon>Pseudomonadota</taxon>
        <taxon>Alphaproteobacteria</taxon>
        <taxon>Rhodobacterales</taxon>
        <taxon>Paracoccaceae</taxon>
        <taxon>Paralimibaculum</taxon>
    </lineage>
</organism>
<comment type="caution">
    <text evidence="1">The sequence shown here is derived from an EMBL/GenBank/DDBJ whole genome shotgun (WGS) entry which is preliminary data.</text>
</comment>
<dbReference type="SUPFAM" id="SSF55961">
    <property type="entry name" value="Bet v1-like"/>
    <property type="match status" value="1"/>
</dbReference>
<name>A0ABQ6LFJ8_9RHOB</name>
<evidence type="ECO:0000313" key="2">
    <source>
        <dbReference type="Proteomes" id="UP001239909"/>
    </source>
</evidence>
<dbReference type="CDD" id="cd07821">
    <property type="entry name" value="PYR_PYL_RCAR_like"/>
    <property type="match status" value="1"/>
</dbReference>
<dbReference type="Pfam" id="PF10604">
    <property type="entry name" value="Polyketide_cyc2"/>
    <property type="match status" value="1"/>
</dbReference>
<dbReference type="PANTHER" id="PTHR39332">
    <property type="entry name" value="BLL4707 PROTEIN"/>
    <property type="match status" value="1"/>
</dbReference>
<accession>A0ABQ6LFJ8</accession>
<dbReference type="Proteomes" id="UP001239909">
    <property type="component" value="Unassembled WGS sequence"/>
</dbReference>
<proteinExistence type="predicted"/>
<sequence>MAQVTRSVTLAASPEEVWAAIGGFQSLADWHPGFASSTREDIGSAEHRRLALADGSELLEKHLGADSASYGYAIVDGPLPISHYRATIAVVPAGSGSAVVWSSIFTAKEPGVEDTIAGVYEAGLAALKERFGG</sequence>
<dbReference type="InterPro" id="IPR019587">
    <property type="entry name" value="Polyketide_cyclase/dehydratase"/>
</dbReference>
<protein>
    <submittedName>
        <fullName evidence="1">SRPBCC family protein</fullName>
    </submittedName>
</protein>
<reference evidence="1 2" key="1">
    <citation type="submission" date="2023-04" db="EMBL/GenBank/DDBJ databases">
        <title>Marinoamorphus aggregata gen. nov., sp. Nov., isolate from tissue of brittle star Ophioplocus japonicus.</title>
        <authorList>
            <person name="Kawano K."/>
            <person name="Sawayama S."/>
            <person name="Nakagawa S."/>
        </authorList>
    </citation>
    <scope>NUCLEOTIDE SEQUENCE [LARGE SCALE GENOMIC DNA]</scope>
    <source>
        <strain evidence="1 2">NKW23</strain>
    </source>
</reference>
<dbReference type="EMBL" id="BSYI01000002">
    <property type="protein sequence ID" value="GMG81176.1"/>
    <property type="molecule type" value="Genomic_DNA"/>
</dbReference>
<keyword evidence="2" id="KW-1185">Reference proteome</keyword>
<dbReference type="Gene3D" id="3.30.530.20">
    <property type="match status" value="1"/>
</dbReference>
<gene>
    <name evidence="1" type="ORF">LNKW23_03880</name>
</gene>
<evidence type="ECO:0000313" key="1">
    <source>
        <dbReference type="EMBL" id="GMG81176.1"/>
    </source>
</evidence>